<dbReference type="AlphaFoldDB" id="A0A7I8DG95"/>
<organism evidence="2 3">
    <name type="scientific">Anaerocolumna chitinilytica</name>
    <dbReference type="NCBI Taxonomy" id="1727145"/>
    <lineage>
        <taxon>Bacteria</taxon>
        <taxon>Bacillati</taxon>
        <taxon>Bacillota</taxon>
        <taxon>Clostridia</taxon>
        <taxon>Lachnospirales</taxon>
        <taxon>Lachnospiraceae</taxon>
        <taxon>Anaerocolumna</taxon>
    </lineage>
</organism>
<reference evidence="2 3" key="2">
    <citation type="submission" date="2020-08" db="EMBL/GenBank/DDBJ databases">
        <authorList>
            <person name="Ueki A."/>
            <person name="Tonouchi A."/>
        </authorList>
    </citation>
    <scope>NUCLEOTIDE SEQUENCE [LARGE SCALE GENOMIC DNA]</scope>
    <source>
        <strain evidence="2 3">CTTW</strain>
    </source>
</reference>
<feature type="transmembrane region" description="Helical" evidence="1">
    <location>
        <begin position="158"/>
        <end position="176"/>
    </location>
</feature>
<accession>A0A7I8DG95</accession>
<dbReference type="Proteomes" id="UP000515703">
    <property type="component" value="Chromosome"/>
</dbReference>
<proteinExistence type="predicted"/>
<name>A0A7I8DG95_9FIRM</name>
<dbReference type="KEGG" id="acht:bsdcttw_05590"/>
<evidence type="ECO:0000313" key="2">
    <source>
        <dbReference type="EMBL" id="BCJ97518.1"/>
    </source>
</evidence>
<feature type="transmembrane region" description="Helical" evidence="1">
    <location>
        <begin position="56"/>
        <end position="75"/>
    </location>
</feature>
<evidence type="ECO:0000256" key="1">
    <source>
        <dbReference type="SAM" id="Phobius"/>
    </source>
</evidence>
<evidence type="ECO:0000313" key="3">
    <source>
        <dbReference type="Proteomes" id="UP000515703"/>
    </source>
</evidence>
<keyword evidence="1" id="KW-0812">Transmembrane</keyword>
<sequence length="221" mass="25137">MTLRGKEFYRKMEKYQKFICVNLKHNLLLPVLLVVALCLFSPLAMGLENLDSLQTAKVVEVFLSLTGLILLMTVFSPDIDRDIRDMIASKKEPMTVIHTLRILCAAFVLAAVGILFLSWMKIGACQFSFFKMFFCFLANSIFLGGIGAFVFSLSNQPVLGYMASILYFLLNFGSGKKYMGNFFLFSMQYGSFTEKYYLLTGGLMLLLLAVVWRDLIRKRLI</sequence>
<feature type="transmembrane region" description="Helical" evidence="1">
    <location>
        <begin position="129"/>
        <end position="151"/>
    </location>
</feature>
<protein>
    <recommendedName>
        <fullName evidence="4">ABC transporter permease</fullName>
    </recommendedName>
</protein>
<gene>
    <name evidence="2" type="ORF">bsdcttw_05590</name>
</gene>
<feature type="transmembrane region" description="Helical" evidence="1">
    <location>
        <begin position="96"/>
        <end position="117"/>
    </location>
</feature>
<keyword evidence="3" id="KW-1185">Reference proteome</keyword>
<feature type="transmembrane region" description="Helical" evidence="1">
    <location>
        <begin position="196"/>
        <end position="216"/>
    </location>
</feature>
<keyword evidence="1" id="KW-0472">Membrane</keyword>
<dbReference type="EMBL" id="AP023368">
    <property type="protein sequence ID" value="BCJ97518.1"/>
    <property type="molecule type" value="Genomic_DNA"/>
</dbReference>
<keyword evidence="1" id="KW-1133">Transmembrane helix</keyword>
<evidence type="ECO:0008006" key="4">
    <source>
        <dbReference type="Google" id="ProtNLM"/>
    </source>
</evidence>
<reference evidence="2 3" key="1">
    <citation type="submission" date="2020-08" db="EMBL/GenBank/DDBJ databases">
        <title>Draft genome sequencing of an Anaerocolumna strain isolated from anoxic soil subjected to BSD treatment.</title>
        <authorList>
            <person name="Uek A."/>
            <person name="Tonouchi A."/>
        </authorList>
    </citation>
    <scope>NUCLEOTIDE SEQUENCE [LARGE SCALE GENOMIC DNA]</scope>
    <source>
        <strain evidence="2 3">CTTW</strain>
    </source>
</reference>